<dbReference type="RefSeq" id="WP_319833444.1">
    <property type="nucleotide sequence ID" value="NZ_CP138858.1"/>
</dbReference>
<dbReference type="Proteomes" id="UP001324993">
    <property type="component" value="Chromosome"/>
</dbReference>
<dbReference type="EMBL" id="CP138858">
    <property type="protein sequence ID" value="WPJ96585.1"/>
    <property type="molecule type" value="Genomic_DNA"/>
</dbReference>
<gene>
    <name evidence="1" type="ORF">SH580_02565</name>
</gene>
<name>A0ABZ0RK54_9BACT</name>
<keyword evidence="2" id="KW-1185">Reference proteome</keyword>
<organism evidence="1 2">
    <name type="scientific">Coraliomargarita algicola</name>
    <dbReference type="NCBI Taxonomy" id="3092156"/>
    <lineage>
        <taxon>Bacteria</taxon>
        <taxon>Pseudomonadati</taxon>
        <taxon>Verrucomicrobiota</taxon>
        <taxon>Opitutia</taxon>
        <taxon>Puniceicoccales</taxon>
        <taxon>Coraliomargaritaceae</taxon>
        <taxon>Coraliomargarita</taxon>
    </lineage>
</organism>
<protein>
    <submittedName>
        <fullName evidence="1">Uncharacterized protein</fullName>
    </submittedName>
</protein>
<sequence length="58" mass="7066">MPEQPRSERRPHERVIKLFTDTSHPDCLGYRFLGDWHQKENNRDIETERLQANLMFLL</sequence>
<evidence type="ECO:0000313" key="2">
    <source>
        <dbReference type="Proteomes" id="UP001324993"/>
    </source>
</evidence>
<proteinExistence type="predicted"/>
<accession>A0ABZ0RK54</accession>
<reference evidence="1 2" key="1">
    <citation type="submission" date="2023-11" db="EMBL/GenBank/DDBJ databases">
        <title>Coraliomargarita sp. nov., isolated from marine algae.</title>
        <authorList>
            <person name="Lee J.K."/>
            <person name="Baek J.H."/>
            <person name="Kim J.M."/>
            <person name="Choi D.G."/>
            <person name="Jeon C.O."/>
        </authorList>
    </citation>
    <scope>NUCLEOTIDE SEQUENCE [LARGE SCALE GENOMIC DNA]</scope>
    <source>
        <strain evidence="1 2">J2-16</strain>
    </source>
</reference>
<evidence type="ECO:0000313" key="1">
    <source>
        <dbReference type="EMBL" id="WPJ96585.1"/>
    </source>
</evidence>